<keyword evidence="13" id="KW-1185">Reference proteome</keyword>
<dbReference type="Pfam" id="PF00096">
    <property type="entry name" value="zf-C2H2"/>
    <property type="match status" value="2"/>
</dbReference>
<protein>
    <submittedName>
        <fullName evidence="12">CRZ1</fullName>
    </submittedName>
</protein>
<dbReference type="GeneID" id="93649935"/>
<evidence type="ECO:0000259" key="11">
    <source>
        <dbReference type="PROSITE" id="PS50157"/>
    </source>
</evidence>
<dbReference type="AlphaFoldDB" id="A0A8H8DEU0"/>
<keyword evidence="5" id="KW-0862">Zinc</keyword>
<feature type="domain" description="C2H2-type" evidence="11">
    <location>
        <begin position="561"/>
        <end position="588"/>
    </location>
</feature>
<organism evidence="12 13">
    <name type="scientific">Candida metapsilosis</name>
    <dbReference type="NCBI Taxonomy" id="273372"/>
    <lineage>
        <taxon>Eukaryota</taxon>
        <taxon>Fungi</taxon>
        <taxon>Dikarya</taxon>
        <taxon>Ascomycota</taxon>
        <taxon>Saccharomycotina</taxon>
        <taxon>Pichiomycetes</taxon>
        <taxon>Debaryomycetaceae</taxon>
        <taxon>Candida/Lodderomyces clade</taxon>
        <taxon>Candida</taxon>
    </lineage>
</organism>
<comment type="subcellular location">
    <subcellularLocation>
        <location evidence="1">Nucleus</location>
    </subcellularLocation>
</comment>
<dbReference type="GO" id="GO:0005634">
    <property type="term" value="C:nucleus"/>
    <property type="evidence" value="ECO:0007669"/>
    <property type="project" value="UniProtKB-SubCell"/>
</dbReference>
<feature type="compositionally biased region" description="Polar residues" evidence="10">
    <location>
        <begin position="448"/>
        <end position="464"/>
    </location>
</feature>
<dbReference type="FunFam" id="3.30.160.60:FF:000146">
    <property type="entry name" value="C2H2 type zinc finger protein"/>
    <property type="match status" value="1"/>
</dbReference>
<keyword evidence="7" id="KW-0804">Transcription</keyword>
<name>A0A8H8DEU0_9ASCO</name>
<dbReference type="GO" id="GO:0008270">
    <property type="term" value="F:zinc ion binding"/>
    <property type="evidence" value="ECO:0007669"/>
    <property type="project" value="UniProtKB-KW"/>
</dbReference>
<dbReference type="OrthoDB" id="8117402at2759"/>
<feature type="compositionally biased region" description="Polar residues" evidence="10">
    <location>
        <begin position="678"/>
        <end position="696"/>
    </location>
</feature>
<gene>
    <name evidence="12" type="ORF">I9W82_001306</name>
</gene>
<dbReference type="InterPro" id="IPR013087">
    <property type="entry name" value="Znf_C2H2_type"/>
</dbReference>
<dbReference type="PROSITE" id="PS50157">
    <property type="entry name" value="ZINC_FINGER_C2H2_2"/>
    <property type="match status" value="3"/>
</dbReference>
<dbReference type="GO" id="GO:0071468">
    <property type="term" value="P:cellular response to acidic pH"/>
    <property type="evidence" value="ECO:0007669"/>
    <property type="project" value="UniProtKB-ARBA"/>
</dbReference>
<feature type="compositionally biased region" description="Low complexity" evidence="10">
    <location>
        <begin position="160"/>
        <end position="184"/>
    </location>
</feature>
<dbReference type="GO" id="GO:0000978">
    <property type="term" value="F:RNA polymerase II cis-regulatory region sequence-specific DNA binding"/>
    <property type="evidence" value="ECO:0007669"/>
    <property type="project" value="TreeGrafter"/>
</dbReference>
<feature type="region of interest" description="Disordered" evidence="10">
    <location>
        <begin position="663"/>
        <end position="708"/>
    </location>
</feature>
<keyword evidence="8" id="KW-0539">Nucleus</keyword>
<dbReference type="InterPro" id="IPR036236">
    <property type="entry name" value="Znf_C2H2_sf"/>
</dbReference>
<dbReference type="FunFam" id="3.30.160.60:FF:000181">
    <property type="entry name" value="C2H2 type zinc finger protein"/>
    <property type="match status" value="1"/>
</dbReference>
<dbReference type="PROSITE" id="PS00028">
    <property type="entry name" value="ZINC_FINGER_C2H2_1"/>
    <property type="match status" value="2"/>
</dbReference>
<dbReference type="PANTHER" id="PTHR24388:SF54">
    <property type="entry name" value="PROTEIN ESCARGOT"/>
    <property type="match status" value="1"/>
</dbReference>
<keyword evidence="4 9" id="KW-0863">Zinc-finger</keyword>
<feature type="compositionally biased region" description="Basic and acidic residues" evidence="10">
    <location>
        <begin position="341"/>
        <end position="363"/>
    </location>
</feature>
<feature type="region of interest" description="Disordered" evidence="10">
    <location>
        <begin position="420"/>
        <end position="540"/>
    </location>
</feature>
<evidence type="ECO:0000313" key="12">
    <source>
        <dbReference type="EMBL" id="KAG5422211.1"/>
    </source>
</evidence>
<feature type="compositionally biased region" description="Polar residues" evidence="10">
    <location>
        <begin position="222"/>
        <end position="235"/>
    </location>
</feature>
<accession>A0A8H8DEU0</accession>
<feature type="compositionally biased region" description="Basic and acidic residues" evidence="10">
    <location>
        <begin position="435"/>
        <end position="447"/>
    </location>
</feature>
<evidence type="ECO:0000256" key="5">
    <source>
        <dbReference type="ARBA" id="ARBA00022833"/>
    </source>
</evidence>
<comment type="caution">
    <text evidence="12">The sequence shown here is derived from an EMBL/GenBank/DDBJ whole genome shotgun (WGS) entry which is preliminary data.</text>
</comment>
<dbReference type="EMBL" id="JAEOAQ010000001">
    <property type="protein sequence ID" value="KAG5422211.1"/>
    <property type="molecule type" value="Genomic_DNA"/>
</dbReference>
<feature type="region of interest" description="Disordered" evidence="10">
    <location>
        <begin position="341"/>
        <end position="367"/>
    </location>
</feature>
<dbReference type="PANTHER" id="PTHR24388">
    <property type="entry name" value="ZINC FINGER PROTEIN"/>
    <property type="match status" value="1"/>
</dbReference>
<dbReference type="GO" id="GO:0000981">
    <property type="term" value="F:DNA-binding transcription factor activity, RNA polymerase II-specific"/>
    <property type="evidence" value="ECO:0007669"/>
    <property type="project" value="TreeGrafter"/>
</dbReference>
<dbReference type="GO" id="GO:0071248">
    <property type="term" value="P:cellular response to metal ion"/>
    <property type="evidence" value="ECO:0007669"/>
    <property type="project" value="UniProtKB-ARBA"/>
</dbReference>
<feature type="compositionally biased region" description="Low complexity" evidence="10">
    <location>
        <begin position="420"/>
        <end position="434"/>
    </location>
</feature>
<reference evidence="12 13" key="1">
    <citation type="submission" date="2020-12" db="EMBL/GenBank/DDBJ databases">
        <title>Effect of drift, selection, and recombination on the evolution of hybrid genomes in Candida yeast pathogens.</title>
        <authorList>
            <person name="Mixao V."/>
            <person name="Ksiezopolska E."/>
            <person name="Saus E."/>
            <person name="Boekhout T."/>
            <person name="Gacser A."/>
            <person name="Gabaldon T."/>
        </authorList>
    </citation>
    <scope>NUCLEOTIDE SEQUENCE [LARGE SCALE GENOMIC DNA]</scope>
    <source>
        <strain evidence="12 13">BP57</strain>
    </source>
</reference>
<keyword evidence="3" id="KW-0677">Repeat</keyword>
<dbReference type="SUPFAM" id="SSF57667">
    <property type="entry name" value="beta-beta-alpha zinc fingers"/>
    <property type="match status" value="1"/>
</dbReference>
<dbReference type="Gene3D" id="3.30.160.60">
    <property type="entry name" value="Classic Zinc Finger"/>
    <property type="match status" value="3"/>
</dbReference>
<dbReference type="InterPro" id="IPR050527">
    <property type="entry name" value="Snail/Krueppel_Znf"/>
</dbReference>
<evidence type="ECO:0000256" key="9">
    <source>
        <dbReference type="PROSITE-ProRule" id="PRU00042"/>
    </source>
</evidence>
<feature type="region of interest" description="Disordered" evidence="10">
    <location>
        <begin position="160"/>
        <end position="235"/>
    </location>
</feature>
<dbReference type="Proteomes" id="UP000669133">
    <property type="component" value="Unassembled WGS sequence"/>
</dbReference>
<evidence type="ECO:0000256" key="7">
    <source>
        <dbReference type="ARBA" id="ARBA00023163"/>
    </source>
</evidence>
<evidence type="ECO:0000313" key="13">
    <source>
        <dbReference type="Proteomes" id="UP000669133"/>
    </source>
</evidence>
<keyword evidence="6" id="KW-0805">Transcription regulation</keyword>
<evidence type="ECO:0000256" key="8">
    <source>
        <dbReference type="ARBA" id="ARBA00023242"/>
    </source>
</evidence>
<proteinExistence type="predicted"/>
<evidence type="ECO:0000256" key="6">
    <source>
        <dbReference type="ARBA" id="ARBA00023015"/>
    </source>
</evidence>
<evidence type="ECO:0000256" key="1">
    <source>
        <dbReference type="ARBA" id="ARBA00004123"/>
    </source>
</evidence>
<keyword evidence="2" id="KW-0479">Metal-binding</keyword>
<dbReference type="SMART" id="SM00355">
    <property type="entry name" value="ZnF_C2H2"/>
    <property type="match status" value="2"/>
</dbReference>
<sequence length="708" mass="78947">MSYNPNSGRDDDEDYNQRRPTFQEFDINNFSLGDMPQQQHSMNIDDYQRSIQNDNFQQYQDIPEPNVKEAYSEIGYQTYGNQNNVQVSYEYNEFDQMGHQYAENINSNNSLSLNTQDLPQFTESNFLTPSSQISFHSPVNNAVTTPQQNDFLQVQSQNQMNNNFLNPNSPGHFSSQSLYSDNSSQPASPYHDAASNFSHSNLAPPQVPGPAFSETGSIHGGHSSTNLAQNHFDTHNNNEYLNTDIAFGESISSGNLPTTSSNSAWQQSIEADLQREEFNGLEFGAGMEYPREFQMDSQPFVQKEPQYEENLQLSNANAQSESDPNHFTFRSPQMEFDLDIKVTPPEHSDGSKQQETTTQRDEGADANQLLTENNLSTYNNQMKEQSDEQAAAVHKDSSGIVISIHQAPEVMAARTPSLFSNSSANSSLNLSRTNSRSEGDSKDEKRSSGSLVPNSQIIPSSPNTAVDEENKDLLNPEYQSIKRGRRKSHASKNSNSLSPRPRSRSRSPVSTKSVNGDNDDSDDEDNDENEGSSGVSSREKMLELAVPNQASKRTQKHPSVYACHLCDKRFTRPYNLKSHLRTHTDERPFICSQCGKAFARQHDRKRHEDLHSGEKKFQCKGMLKNGQPYGCGRKFARADALRRHFQTEAGKECIRLLIEEEEEERRNGGGGGGAPLGSTGSNSTDFLSPDSSSTGRGSVPHVAISPPE</sequence>
<evidence type="ECO:0000256" key="3">
    <source>
        <dbReference type="ARBA" id="ARBA00022737"/>
    </source>
</evidence>
<feature type="compositionally biased region" description="Acidic residues" evidence="10">
    <location>
        <begin position="517"/>
        <end position="530"/>
    </location>
</feature>
<feature type="domain" description="C2H2-type" evidence="11">
    <location>
        <begin position="589"/>
        <end position="616"/>
    </location>
</feature>
<dbReference type="RefSeq" id="XP_067551327.1">
    <property type="nucleotide sequence ID" value="XM_067690037.1"/>
</dbReference>
<feature type="compositionally biased region" description="Low complexity" evidence="10">
    <location>
        <begin position="491"/>
        <end position="516"/>
    </location>
</feature>
<evidence type="ECO:0000256" key="2">
    <source>
        <dbReference type="ARBA" id="ARBA00022723"/>
    </source>
</evidence>
<feature type="region of interest" description="Disordered" evidence="10">
    <location>
        <begin position="1"/>
        <end position="23"/>
    </location>
</feature>
<evidence type="ECO:0000256" key="10">
    <source>
        <dbReference type="SAM" id="MobiDB-lite"/>
    </source>
</evidence>
<evidence type="ECO:0000256" key="4">
    <source>
        <dbReference type="ARBA" id="ARBA00022771"/>
    </source>
</evidence>
<feature type="domain" description="C2H2-type" evidence="11">
    <location>
        <begin position="617"/>
        <end position="653"/>
    </location>
</feature>